<dbReference type="InterPro" id="IPR056362">
    <property type="entry name" value="AtuA-like_ferredoxin_dom"/>
</dbReference>
<dbReference type="GeneID" id="25300355"/>
<reference evidence="4 5" key="1">
    <citation type="submission" date="2015-01" db="EMBL/GenBank/DDBJ databases">
        <title>The Genome Sequence of Fonsecaea pedrosoi CBS 271.37.</title>
        <authorList>
            <consortium name="The Broad Institute Genomics Platform"/>
            <person name="Cuomo C."/>
            <person name="de Hoog S."/>
            <person name="Gorbushina A."/>
            <person name="Stielow B."/>
            <person name="Teixiera M."/>
            <person name="Abouelleil A."/>
            <person name="Chapman S.B."/>
            <person name="Priest M."/>
            <person name="Young S.K."/>
            <person name="Wortman J."/>
            <person name="Nusbaum C."/>
            <person name="Birren B."/>
        </authorList>
    </citation>
    <scope>NUCLEOTIDE SEQUENCE [LARGE SCALE GENOMIC DNA]</scope>
    <source>
        <strain evidence="4 5">CBS 271.37</strain>
    </source>
</reference>
<accession>A0A0D2HLZ3</accession>
<gene>
    <name evidence="4" type="ORF">Z517_00865</name>
</gene>
<name>A0A0D2HLZ3_9EURO</name>
<evidence type="ECO:0000259" key="3">
    <source>
        <dbReference type="Pfam" id="PF23544"/>
    </source>
</evidence>
<dbReference type="RefSeq" id="XP_013289282.1">
    <property type="nucleotide sequence ID" value="XM_013433828.1"/>
</dbReference>
<sequence length="604" mass="66642">MPSIQNRAVRIGGCEGGITDHHGVLARMAQNEDVDVIFGDWMSEYNMTTRGAEKLQDPKALGYESVFLQSLEPALEHLAAKKIKLAANAGASGTELLTKHVREMIARKGLNLKVAWVSGDEIPIEDLKALHTKGDKLQRLTTDKDFSTWEFDPIYAQCYLGGRGIAKAWAEGADIVLTGRVSDPAPVIAAGLWWHGWDENQLDELAGALVCGHLIECGAYVCGANWSGFKSLGTGKSILNLGYPIAELAQDGTCIISKEQGSNGIVSIETCKSQLLYEIQGPWYFNSDVVAELSNIRMEQLGPNRVKVSGVKGLPPPPTTKVGVTAIGGYQAETHFYVVGLDVEEKAAMFETQIRDVLPIDKYHCFRVSLNGRSPDNPRSQESATCDLRVFAQARNADDLATSVFLQPVVDTVMQTYPGAQFSLDMRQGTPKVYYEFWVALIPQGVVSHQLHLPDKTIDIPTPTKTQTYPRHQPSYDPENPRPLTSWGPTTTAPLGYIVHARSGDKSSNCNVGFYVRHADEYEWLRSTLTIARVKELLGEDYKGGLVERFELPNIWAVHFLLLDHLDRGVASSSTYDILGKNVAEYLRAKHVEIPTAFLERGKI</sequence>
<keyword evidence="5" id="KW-1185">Reference proteome</keyword>
<dbReference type="InterPro" id="IPR010839">
    <property type="entry name" value="AtuA_N"/>
</dbReference>
<evidence type="ECO:0000259" key="2">
    <source>
        <dbReference type="Pfam" id="PF07287"/>
    </source>
</evidence>
<evidence type="ECO:0000313" key="4">
    <source>
        <dbReference type="EMBL" id="KIW85474.1"/>
    </source>
</evidence>
<dbReference type="VEuPathDB" id="FungiDB:Z517_00865"/>
<dbReference type="Pfam" id="PF07287">
    <property type="entry name" value="AtuA"/>
    <property type="match status" value="1"/>
</dbReference>
<dbReference type="AlphaFoldDB" id="A0A0D2HLZ3"/>
<evidence type="ECO:0008006" key="6">
    <source>
        <dbReference type="Google" id="ProtNLM"/>
    </source>
</evidence>
<feature type="region of interest" description="Disordered" evidence="1">
    <location>
        <begin position="457"/>
        <end position="483"/>
    </location>
</feature>
<dbReference type="Pfam" id="PF23544">
    <property type="entry name" value="AtuA_ferredoxin"/>
    <property type="match status" value="1"/>
</dbReference>
<feature type="domain" description="AtuA-like ferredoxin-fold" evidence="3">
    <location>
        <begin position="494"/>
        <end position="592"/>
    </location>
</feature>
<organism evidence="4 5">
    <name type="scientific">Fonsecaea pedrosoi CBS 271.37</name>
    <dbReference type="NCBI Taxonomy" id="1442368"/>
    <lineage>
        <taxon>Eukaryota</taxon>
        <taxon>Fungi</taxon>
        <taxon>Dikarya</taxon>
        <taxon>Ascomycota</taxon>
        <taxon>Pezizomycotina</taxon>
        <taxon>Eurotiomycetes</taxon>
        <taxon>Chaetothyriomycetidae</taxon>
        <taxon>Chaetothyriales</taxon>
        <taxon>Herpotrichiellaceae</taxon>
        <taxon>Fonsecaea</taxon>
    </lineage>
</organism>
<evidence type="ECO:0000256" key="1">
    <source>
        <dbReference type="SAM" id="MobiDB-lite"/>
    </source>
</evidence>
<dbReference type="EMBL" id="KN846969">
    <property type="protein sequence ID" value="KIW85474.1"/>
    <property type="molecule type" value="Genomic_DNA"/>
</dbReference>
<dbReference type="Proteomes" id="UP000053029">
    <property type="component" value="Unassembled WGS sequence"/>
</dbReference>
<dbReference type="OrthoDB" id="10265871at2759"/>
<dbReference type="PANTHER" id="PTHR47585">
    <property type="match status" value="1"/>
</dbReference>
<dbReference type="PANTHER" id="PTHR47585:SF2">
    <property type="entry name" value="DUF1446 DOMAIN PROTEIN (AFU_ORTHOLOGUE AFUA_6G11420)"/>
    <property type="match status" value="1"/>
</dbReference>
<dbReference type="HOGENOM" id="CLU_012617_0_1_1"/>
<protein>
    <recommendedName>
        <fullName evidence="6">DUF1446-domain-containing protein</fullName>
    </recommendedName>
</protein>
<proteinExistence type="predicted"/>
<evidence type="ECO:0000313" key="5">
    <source>
        <dbReference type="Proteomes" id="UP000053029"/>
    </source>
</evidence>
<feature type="domain" description="Acyclic terpene utilisation N-terminal" evidence="2">
    <location>
        <begin position="9"/>
        <end position="453"/>
    </location>
</feature>